<organism evidence="2 3">
    <name type="scientific">Prorocentrum cordatum</name>
    <dbReference type="NCBI Taxonomy" id="2364126"/>
    <lineage>
        <taxon>Eukaryota</taxon>
        <taxon>Sar</taxon>
        <taxon>Alveolata</taxon>
        <taxon>Dinophyceae</taxon>
        <taxon>Prorocentrales</taxon>
        <taxon>Prorocentraceae</taxon>
        <taxon>Prorocentrum</taxon>
    </lineage>
</organism>
<proteinExistence type="predicted"/>
<comment type="caution">
    <text evidence="2">The sequence shown here is derived from an EMBL/GenBank/DDBJ whole genome shotgun (WGS) entry which is preliminary data.</text>
</comment>
<feature type="region of interest" description="Disordered" evidence="1">
    <location>
        <begin position="34"/>
        <end position="88"/>
    </location>
</feature>
<dbReference type="Proteomes" id="UP001189429">
    <property type="component" value="Unassembled WGS sequence"/>
</dbReference>
<evidence type="ECO:0000256" key="1">
    <source>
        <dbReference type="SAM" id="MobiDB-lite"/>
    </source>
</evidence>
<protein>
    <submittedName>
        <fullName evidence="2">Uncharacterized protein</fullName>
    </submittedName>
</protein>
<evidence type="ECO:0000313" key="3">
    <source>
        <dbReference type="Proteomes" id="UP001189429"/>
    </source>
</evidence>
<feature type="compositionally biased region" description="Pro residues" evidence="1">
    <location>
        <begin position="48"/>
        <end position="61"/>
    </location>
</feature>
<sequence>MAAGRLAAALRAQEAALQSEGFVVKNCFIDESPCQPPEVPRARGHSAPPWPAAPPGAPAGRPPARARGGGGAPGSAQEIPTTTPSPRH</sequence>
<dbReference type="EMBL" id="CAUYUJ010019411">
    <property type="protein sequence ID" value="CAK0890995.1"/>
    <property type="molecule type" value="Genomic_DNA"/>
</dbReference>
<name>A0ABN9WW02_9DINO</name>
<evidence type="ECO:0000313" key="2">
    <source>
        <dbReference type="EMBL" id="CAK0890995.1"/>
    </source>
</evidence>
<gene>
    <name evidence="2" type="ORF">PCOR1329_LOCUS71055</name>
</gene>
<accession>A0ABN9WW02</accession>
<feature type="compositionally biased region" description="Polar residues" evidence="1">
    <location>
        <begin position="78"/>
        <end position="88"/>
    </location>
</feature>
<reference evidence="2" key="1">
    <citation type="submission" date="2023-10" db="EMBL/GenBank/DDBJ databases">
        <authorList>
            <person name="Chen Y."/>
            <person name="Shah S."/>
            <person name="Dougan E. K."/>
            <person name="Thang M."/>
            <person name="Chan C."/>
        </authorList>
    </citation>
    <scope>NUCLEOTIDE SEQUENCE [LARGE SCALE GENOMIC DNA]</scope>
</reference>
<keyword evidence="3" id="KW-1185">Reference proteome</keyword>